<evidence type="ECO:0008006" key="4">
    <source>
        <dbReference type="Google" id="ProtNLM"/>
    </source>
</evidence>
<sequence length="1040" mass="111531">MLDRLTHYFSALIFLVASAVIYSNALTPWMSPPDVELIALKKSPVHRTDDSLDDLFPEGAWQRSSCKRLQTAQGVLLFQNWEQTDDSHWKLWPITVVIGRGLTNETADAPIVIDAVEGAELKFTESLDMMSGGAPPIDWGRMVGGVHIYRNGRPGGDGRHSMDLRTADVGMDTRKIWTTKTIEMSVGEAKMVGRDLTIHLAAAGGNGSAPSTVLDRMELIYLDQLMMPIGGRGLFGEGPSDGEPHGDAAGREAMISVACGGRVEYDFAIDQLLLRDSVSLVYQTDGALADRFDCQQLELTLNDPTNDAIERRSALDWLVRIVATGTPAIAKLPSIETEIAADTIDLNAVSGLLNATGSRGIRVRRGPLTASLARLIYQFDPANPAAFGILDADGAGIVTVKDPDVPVREARWRDGLHVRPKGIPTAKKMDVDVEVRIDGEVRAWLVDGGEFEADSVFGLFVPEPVNESVADGSVIGTTNESGNDDAKTTLAPEWFNIKGNVRIVSAAIIAETQEMWLNFVNEAGPSNRQGGGPTSGGGKSNAASPLRQWVSQPNADSGMVDPVARARPVVRGDSINAQLRRNSAGLSAKRLSVVGHVEVEHQIETGGQSLAARLTGESLELKDGGGEDVLQLSSSAASPARFEIGDGFFVGPQIQIRPSDNMVWINAAGEFQIPTAALPTGLAPSGNDSSTRNGASGFVWTKPPHCRWQGEMLFDGRKAVLTDGVDIEASLISDREPWELKVSGDRLEVDLQESVQMRDMASMKNAVIQKITILQANDRPVIVQAMHYGSDGVRETKHLVYANQLTMSPGDGGQLIGEGPGWYRGWSVGGTANPMAKPTTGKPQGALVSNASMVDGARDELTGIHLTFNDSMRVDLTTRNLDFLRGVRVGVQSVSGWDQAFDAAKMDAISVGQSTLDCDRLRFSVEPGRNASGGAFASSGMSASQTAWEMEATTGVIFRTRNEDGLLEGTASRAAYSASKDVFTVDGVPNRPVVFRQTRADGQPGIEGAVRTLTVHPKTMEVQGSGFERLSNAMPPSGNR</sequence>
<accession>A0A5C6EML3</accession>
<comment type="caution">
    <text evidence="2">The sequence shown here is derived from an EMBL/GenBank/DDBJ whole genome shotgun (WGS) entry which is preliminary data.</text>
</comment>
<name>A0A5C6EML3_9BACT</name>
<feature type="region of interest" description="Disordered" evidence="1">
    <location>
        <begin position="522"/>
        <end position="544"/>
    </location>
</feature>
<dbReference type="AlphaFoldDB" id="A0A5C6EML3"/>
<proteinExistence type="predicted"/>
<evidence type="ECO:0000256" key="1">
    <source>
        <dbReference type="SAM" id="MobiDB-lite"/>
    </source>
</evidence>
<evidence type="ECO:0000313" key="2">
    <source>
        <dbReference type="EMBL" id="TWU48796.1"/>
    </source>
</evidence>
<evidence type="ECO:0000313" key="3">
    <source>
        <dbReference type="Proteomes" id="UP000318288"/>
    </source>
</evidence>
<dbReference type="Proteomes" id="UP000318288">
    <property type="component" value="Unassembled WGS sequence"/>
</dbReference>
<reference evidence="2 3" key="1">
    <citation type="submission" date="2019-02" db="EMBL/GenBank/DDBJ databases">
        <title>Deep-cultivation of Planctomycetes and their phenomic and genomic characterization uncovers novel biology.</title>
        <authorList>
            <person name="Wiegand S."/>
            <person name="Jogler M."/>
            <person name="Boedeker C."/>
            <person name="Pinto D."/>
            <person name="Vollmers J."/>
            <person name="Rivas-Marin E."/>
            <person name="Kohn T."/>
            <person name="Peeters S.H."/>
            <person name="Heuer A."/>
            <person name="Rast P."/>
            <person name="Oberbeckmann S."/>
            <person name="Bunk B."/>
            <person name="Jeske O."/>
            <person name="Meyerdierks A."/>
            <person name="Storesund J.E."/>
            <person name="Kallscheuer N."/>
            <person name="Luecker S."/>
            <person name="Lage O.M."/>
            <person name="Pohl T."/>
            <person name="Merkel B.J."/>
            <person name="Hornburger P."/>
            <person name="Mueller R.-W."/>
            <person name="Bruemmer F."/>
            <person name="Labrenz M."/>
            <person name="Spormann A.M."/>
            <person name="Op Den Camp H."/>
            <person name="Overmann J."/>
            <person name="Amann R."/>
            <person name="Jetten M.S.M."/>
            <person name="Mascher T."/>
            <person name="Medema M.H."/>
            <person name="Devos D.P."/>
            <person name="Kaster A.-K."/>
            <person name="Ovreas L."/>
            <person name="Rohde M."/>
            <person name="Galperin M.Y."/>
            <person name="Jogler C."/>
        </authorList>
    </citation>
    <scope>NUCLEOTIDE SEQUENCE [LARGE SCALE GENOMIC DNA]</scope>
    <source>
        <strain evidence="2 3">Poly51</strain>
    </source>
</reference>
<dbReference type="RefSeq" id="WP_146460359.1">
    <property type="nucleotide sequence ID" value="NZ_SJPW01000006.1"/>
</dbReference>
<organism evidence="2 3">
    <name type="scientific">Rubripirellula tenax</name>
    <dbReference type="NCBI Taxonomy" id="2528015"/>
    <lineage>
        <taxon>Bacteria</taxon>
        <taxon>Pseudomonadati</taxon>
        <taxon>Planctomycetota</taxon>
        <taxon>Planctomycetia</taxon>
        <taxon>Pirellulales</taxon>
        <taxon>Pirellulaceae</taxon>
        <taxon>Rubripirellula</taxon>
    </lineage>
</organism>
<feature type="compositionally biased region" description="Gly residues" evidence="1">
    <location>
        <begin position="529"/>
        <end position="539"/>
    </location>
</feature>
<dbReference type="EMBL" id="SJPW01000006">
    <property type="protein sequence ID" value="TWU48796.1"/>
    <property type="molecule type" value="Genomic_DNA"/>
</dbReference>
<dbReference type="OrthoDB" id="219504at2"/>
<protein>
    <recommendedName>
        <fullName evidence="4">Organic solvent tolerance-like N-terminal domain-containing protein</fullName>
    </recommendedName>
</protein>
<gene>
    <name evidence="2" type="ORF">Poly51_47000</name>
</gene>
<keyword evidence="3" id="KW-1185">Reference proteome</keyword>